<accession>A0A371HA18</accession>
<dbReference type="EMBL" id="QJKJ01003178">
    <property type="protein sequence ID" value="RDX99652.1"/>
    <property type="molecule type" value="Genomic_DNA"/>
</dbReference>
<dbReference type="OrthoDB" id="1456377at2759"/>
<dbReference type="PANTHER" id="PTHR11206">
    <property type="entry name" value="MULTIDRUG RESISTANCE PROTEIN"/>
    <property type="match status" value="1"/>
</dbReference>
<reference evidence="2" key="1">
    <citation type="submission" date="2018-05" db="EMBL/GenBank/DDBJ databases">
        <title>Draft genome of Mucuna pruriens seed.</title>
        <authorList>
            <person name="Nnadi N.E."/>
            <person name="Vos R."/>
            <person name="Hasami M.H."/>
            <person name="Devisetty U.K."/>
            <person name="Aguiy J.C."/>
        </authorList>
    </citation>
    <scope>NUCLEOTIDE SEQUENCE [LARGE SCALE GENOMIC DNA]</scope>
    <source>
        <strain evidence="2">JCA_2017</strain>
    </source>
</reference>
<evidence type="ECO:0000313" key="3">
    <source>
        <dbReference type="Proteomes" id="UP000257109"/>
    </source>
</evidence>
<feature type="transmembrane region" description="Helical" evidence="1">
    <location>
        <begin position="28"/>
        <end position="47"/>
    </location>
</feature>
<keyword evidence="3" id="KW-1185">Reference proteome</keyword>
<sequence>MFECFMDKLLIFLGQDDAISIVAGKYCVWFILVLFGYVVLQALVHYFQTQSSIFSMLQCFKKQQRVLLLGLPISIYDLLCFHLYATAFLYFNISKWWSFEMLVILGGILPNLKLEISVILNICNLHYFITYGIGAAISTRVSNELGA</sequence>
<keyword evidence="1" id="KW-0812">Transmembrane</keyword>
<comment type="caution">
    <text evidence="2">The sequence shown here is derived from an EMBL/GenBank/DDBJ whole genome shotgun (WGS) entry which is preliminary data.</text>
</comment>
<dbReference type="Proteomes" id="UP000257109">
    <property type="component" value="Unassembled WGS sequence"/>
</dbReference>
<evidence type="ECO:0000313" key="2">
    <source>
        <dbReference type="EMBL" id="RDX99652.1"/>
    </source>
</evidence>
<keyword evidence="1" id="KW-0472">Membrane</keyword>
<dbReference type="AlphaFoldDB" id="A0A371HA18"/>
<gene>
    <name evidence="2" type="primary">DTX8</name>
    <name evidence="2" type="ORF">CR513_17270</name>
</gene>
<protein>
    <submittedName>
        <fullName evidence="2">Protein DETOXIFICATION 8</fullName>
    </submittedName>
</protein>
<proteinExistence type="predicted"/>
<keyword evidence="1" id="KW-1133">Transmembrane helix</keyword>
<name>A0A371HA18_MUCPR</name>
<dbReference type="STRING" id="157652.A0A371HA18"/>
<feature type="non-terminal residue" evidence="2">
    <location>
        <position position="147"/>
    </location>
</feature>
<feature type="transmembrane region" description="Helical" evidence="1">
    <location>
        <begin position="67"/>
        <end position="90"/>
    </location>
</feature>
<organism evidence="2 3">
    <name type="scientific">Mucuna pruriens</name>
    <name type="common">Velvet bean</name>
    <name type="synonym">Dolichos pruriens</name>
    <dbReference type="NCBI Taxonomy" id="157652"/>
    <lineage>
        <taxon>Eukaryota</taxon>
        <taxon>Viridiplantae</taxon>
        <taxon>Streptophyta</taxon>
        <taxon>Embryophyta</taxon>
        <taxon>Tracheophyta</taxon>
        <taxon>Spermatophyta</taxon>
        <taxon>Magnoliopsida</taxon>
        <taxon>eudicotyledons</taxon>
        <taxon>Gunneridae</taxon>
        <taxon>Pentapetalae</taxon>
        <taxon>rosids</taxon>
        <taxon>fabids</taxon>
        <taxon>Fabales</taxon>
        <taxon>Fabaceae</taxon>
        <taxon>Papilionoideae</taxon>
        <taxon>50 kb inversion clade</taxon>
        <taxon>NPAAA clade</taxon>
        <taxon>indigoferoid/millettioid clade</taxon>
        <taxon>Phaseoleae</taxon>
        <taxon>Mucuna</taxon>
    </lineage>
</organism>
<evidence type="ECO:0000256" key="1">
    <source>
        <dbReference type="SAM" id="Phobius"/>
    </source>
</evidence>